<dbReference type="RefSeq" id="WP_146520138.1">
    <property type="nucleotide sequence ID" value="NZ_CP151726.1"/>
</dbReference>
<protein>
    <submittedName>
        <fullName evidence="2">Uncharacterized protein</fullName>
    </submittedName>
</protein>
<proteinExistence type="predicted"/>
<dbReference type="AlphaFoldDB" id="A0A5C6AXN6"/>
<organism evidence="2 3">
    <name type="scientific">Stieleria varia</name>
    <dbReference type="NCBI Taxonomy" id="2528005"/>
    <lineage>
        <taxon>Bacteria</taxon>
        <taxon>Pseudomonadati</taxon>
        <taxon>Planctomycetota</taxon>
        <taxon>Planctomycetia</taxon>
        <taxon>Pirellulales</taxon>
        <taxon>Pirellulaceae</taxon>
        <taxon>Stieleria</taxon>
    </lineage>
</organism>
<evidence type="ECO:0000313" key="3">
    <source>
        <dbReference type="Proteomes" id="UP000320176"/>
    </source>
</evidence>
<dbReference type="EMBL" id="SJPN01000003">
    <property type="protein sequence ID" value="TWU04775.1"/>
    <property type="molecule type" value="Genomic_DNA"/>
</dbReference>
<feature type="signal peptide" evidence="1">
    <location>
        <begin position="1"/>
        <end position="22"/>
    </location>
</feature>
<dbReference type="Proteomes" id="UP000320176">
    <property type="component" value="Unassembled WGS sequence"/>
</dbReference>
<keyword evidence="3" id="KW-1185">Reference proteome</keyword>
<keyword evidence="1" id="KW-0732">Signal</keyword>
<evidence type="ECO:0000313" key="2">
    <source>
        <dbReference type="EMBL" id="TWU04775.1"/>
    </source>
</evidence>
<name>A0A5C6AXN6_9BACT</name>
<evidence type="ECO:0000256" key="1">
    <source>
        <dbReference type="SAM" id="SignalP"/>
    </source>
</evidence>
<gene>
    <name evidence="2" type="ORF">Pla52n_28190</name>
</gene>
<accession>A0A5C6AXN6</accession>
<sequence precursor="true">MDKIKLLLVLIVSAIGVTGAEAADQRMNVRFLAADDPNSWLLEDADRYAGKVVAPNLRRLAGRHDVREDLADYLGEARAWDGMFNELMEELKAQVRNVAADSGYAKVLRELTDRMMRELRDTGDPRVLGDGSAFDQKPFVDPGFVPPSRNKKILTF</sequence>
<reference evidence="2 3" key="1">
    <citation type="submission" date="2019-02" db="EMBL/GenBank/DDBJ databases">
        <title>Deep-cultivation of Planctomycetes and their phenomic and genomic characterization uncovers novel biology.</title>
        <authorList>
            <person name="Wiegand S."/>
            <person name="Jogler M."/>
            <person name="Boedeker C."/>
            <person name="Pinto D."/>
            <person name="Vollmers J."/>
            <person name="Rivas-Marin E."/>
            <person name="Kohn T."/>
            <person name="Peeters S.H."/>
            <person name="Heuer A."/>
            <person name="Rast P."/>
            <person name="Oberbeckmann S."/>
            <person name="Bunk B."/>
            <person name="Jeske O."/>
            <person name="Meyerdierks A."/>
            <person name="Storesund J.E."/>
            <person name="Kallscheuer N."/>
            <person name="Luecker S."/>
            <person name="Lage O.M."/>
            <person name="Pohl T."/>
            <person name="Merkel B.J."/>
            <person name="Hornburger P."/>
            <person name="Mueller R.-W."/>
            <person name="Bruemmer F."/>
            <person name="Labrenz M."/>
            <person name="Spormann A.M."/>
            <person name="Op Den Camp H."/>
            <person name="Overmann J."/>
            <person name="Amann R."/>
            <person name="Jetten M.S.M."/>
            <person name="Mascher T."/>
            <person name="Medema M.H."/>
            <person name="Devos D.P."/>
            <person name="Kaster A.-K."/>
            <person name="Ovreas L."/>
            <person name="Rohde M."/>
            <person name="Galperin M.Y."/>
            <person name="Jogler C."/>
        </authorList>
    </citation>
    <scope>NUCLEOTIDE SEQUENCE [LARGE SCALE GENOMIC DNA]</scope>
    <source>
        <strain evidence="2 3">Pla52n</strain>
    </source>
</reference>
<feature type="chain" id="PRO_5022843642" evidence="1">
    <location>
        <begin position="23"/>
        <end position="156"/>
    </location>
</feature>
<comment type="caution">
    <text evidence="2">The sequence shown here is derived from an EMBL/GenBank/DDBJ whole genome shotgun (WGS) entry which is preliminary data.</text>
</comment>